<feature type="region of interest" description="Disordered" evidence="1">
    <location>
        <begin position="193"/>
        <end position="225"/>
    </location>
</feature>
<protein>
    <recommendedName>
        <fullName evidence="4">Retrotransposon Copia-like N-terminal domain-containing protein</fullName>
    </recommendedName>
</protein>
<evidence type="ECO:0000313" key="2">
    <source>
        <dbReference type="EMBL" id="OEL30840.1"/>
    </source>
</evidence>
<comment type="caution">
    <text evidence="2">The sequence shown here is derived from an EMBL/GenBank/DDBJ whole genome shotgun (WGS) entry which is preliminary data.</text>
</comment>
<evidence type="ECO:0000313" key="3">
    <source>
        <dbReference type="Proteomes" id="UP000095767"/>
    </source>
</evidence>
<dbReference type="EMBL" id="LWDX02024685">
    <property type="protein sequence ID" value="OEL30840.1"/>
    <property type="molecule type" value="Genomic_DNA"/>
</dbReference>
<proteinExistence type="predicted"/>
<evidence type="ECO:0008006" key="4">
    <source>
        <dbReference type="Google" id="ProtNLM"/>
    </source>
</evidence>
<dbReference type="AlphaFoldDB" id="A0A1E5W0Q8"/>
<sequence>MASLPIRTLDGAGGYLRWKESLLLRAHSLGVARVLFDARPAGDGDGDEAAAKKWAHDDAVCRGHILTTLSDRLLLDYAHLATAAELWHALERTYDVKVRSDWLNRFNEFYFDQSTGDVSLEQLAHAEALGAAAGLGDDDVAFVLCEKLPPLVGAAVIDHRMELVWKAARKVVSSGVDPEDLWGTMPAMADYQEGWYDDGPKPEQNTASRKRGMSGHVDRSIRRRA</sequence>
<gene>
    <name evidence="2" type="ORF">BAE44_0008140</name>
</gene>
<dbReference type="Proteomes" id="UP000095767">
    <property type="component" value="Unassembled WGS sequence"/>
</dbReference>
<feature type="compositionally biased region" description="Basic and acidic residues" evidence="1">
    <location>
        <begin position="216"/>
        <end position="225"/>
    </location>
</feature>
<dbReference type="OrthoDB" id="654863at2759"/>
<keyword evidence="3" id="KW-1185">Reference proteome</keyword>
<reference evidence="2 3" key="1">
    <citation type="submission" date="2016-09" db="EMBL/GenBank/DDBJ databases">
        <title>The draft genome of Dichanthelium oligosanthes: A C3 panicoid grass species.</title>
        <authorList>
            <person name="Studer A.J."/>
            <person name="Schnable J.C."/>
            <person name="Brutnell T.P."/>
        </authorList>
    </citation>
    <scope>NUCLEOTIDE SEQUENCE [LARGE SCALE GENOMIC DNA]</scope>
    <source>
        <strain evidence="3">cv. Kellogg 1175</strain>
        <tissue evidence="2">Leaf</tissue>
    </source>
</reference>
<evidence type="ECO:0000256" key="1">
    <source>
        <dbReference type="SAM" id="MobiDB-lite"/>
    </source>
</evidence>
<name>A0A1E5W0Q8_9POAL</name>
<dbReference type="STRING" id="888268.A0A1E5W0Q8"/>
<organism evidence="2 3">
    <name type="scientific">Dichanthelium oligosanthes</name>
    <dbReference type="NCBI Taxonomy" id="888268"/>
    <lineage>
        <taxon>Eukaryota</taxon>
        <taxon>Viridiplantae</taxon>
        <taxon>Streptophyta</taxon>
        <taxon>Embryophyta</taxon>
        <taxon>Tracheophyta</taxon>
        <taxon>Spermatophyta</taxon>
        <taxon>Magnoliopsida</taxon>
        <taxon>Liliopsida</taxon>
        <taxon>Poales</taxon>
        <taxon>Poaceae</taxon>
        <taxon>PACMAD clade</taxon>
        <taxon>Panicoideae</taxon>
        <taxon>Panicodae</taxon>
        <taxon>Paniceae</taxon>
        <taxon>Dichantheliinae</taxon>
        <taxon>Dichanthelium</taxon>
    </lineage>
</organism>
<accession>A0A1E5W0Q8</accession>